<feature type="signal peptide" evidence="7">
    <location>
        <begin position="1"/>
        <end position="28"/>
    </location>
</feature>
<sequence>MTLTPAMRIPHLFIVLFQLGSWVRFGSGLDISHRDLELANITCDGKASCNLGKKSRFGEDLDWRDRNCFCDELCRKYGDCCLDSPYYNLVEQRRGAASWSCVNLKHFGGIYMKSMCPPNWNDAKIAAMCENLVDDQDPMSTMPVTSKESGQTYRNVYCALCHSDNAIEFWRPRLECPSLNHRYNISQYSLSSSLKYLSEKESWGITHDKTFHQCNIYPVIPESISYLVRRCVSDVIKTCTVNWTNAEVRTRCEAYTSVIYDFNQAYRNPHCALCNNVRVQYFQCNKVMLRSIFNGDFDPASFAVLFDISGKGNVGKVRQNCEQDQIYDPFFQKCRNVYIEAQQTKGEYFVNIPDNIISNATTIELPNDIFHDSKVRPGEKQLSNFTVKESCPKIVLQPHEYVIMADVLYIPKHQKTFNSNEFELKDNKTVEICLLNYQASELLGFRNKFSPYMGYITFIGLGLSIVFLLCHLVTFAMISELRNLSGKNLASFCVALLFGYLCFITGGQLVKGFPCFVTGILMQYFFLCSFFWELIMSFDVWRTLRLATAELRVSNGKQWRKFTVYSLICWLVPGLIVMITVLIDMSAGGFIQSQYKPDFGVTSCWFGQRLALLIFFALPLAMIMILNILFFISSAYMIYSTTSLTRFTASSSTQRDFRLYVRLALIMGLTWSVGLFAGYIDNEPLWYAFIALNTLQGVFIFLAFTCTNKMIRNLFKSSSSINRPIRPASFSCSNTDMSNNTNSTKKSQIIHSDNHDMLI</sequence>
<dbReference type="InterPro" id="IPR000832">
    <property type="entry name" value="GPCR_2_secretin-like"/>
</dbReference>
<evidence type="ECO:0000256" key="4">
    <source>
        <dbReference type="ARBA" id="ARBA00023136"/>
    </source>
</evidence>
<organism evidence="10 11">
    <name type="scientific">Diaphorina citri</name>
    <name type="common">Asian citrus psyllid</name>
    <dbReference type="NCBI Taxonomy" id="121845"/>
    <lineage>
        <taxon>Eukaryota</taxon>
        <taxon>Metazoa</taxon>
        <taxon>Ecdysozoa</taxon>
        <taxon>Arthropoda</taxon>
        <taxon>Hexapoda</taxon>
        <taxon>Insecta</taxon>
        <taxon>Pterygota</taxon>
        <taxon>Neoptera</taxon>
        <taxon>Paraneoptera</taxon>
        <taxon>Hemiptera</taxon>
        <taxon>Sternorrhyncha</taxon>
        <taxon>Psylloidea</taxon>
        <taxon>Psyllidae</taxon>
        <taxon>Diaphorininae</taxon>
        <taxon>Diaphorina</taxon>
    </lineage>
</organism>
<feature type="domain" description="G-protein coupled receptors family 2 profile 2" evidence="8">
    <location>
        <begin position="453"/>
        <end position="708"/>
    </location>
</feature>
<dbReference type="CDD" id="cd15039">
    <property type="entry name" value="7tmB3_Methuselah-like"/>
    <property type="match status" value="1"/>
</dbReference>
<feature type="chain" id="PRO_5018139449" evidence="7">
    <location>
        <begin position="29"/>
        <end position="759"/>
    </location>
</feature>
<protein>
    <submittedName>
        <fullName evidence="11">Uncharacterized protein LOC103512396</fullName>
    </submittedName>
</protein>
<dbReference type="GeneID" id="103512396"/>
<feature type="transmembrane region" description="Helical" evidence="6">
    <location>
        <begin position="686"/>
        <end position="706"/>
    </location>
</feature>
<keyword evidence="2 6" id="KW-0812">Transmembrane</keyword>
<evidence type="ECO:0000256" key="6">
    <source>
        <dbReference type="SAM" id="Phobius"/>
    </source>
</evidence>
<feature type="transmembrane region" description="Helical" evidence="6">
    <location>
        <begin position="452"/>
        <end position="477"/>
    </location>
</feature>
<comment type="subcellular location">
    <subcellularLocation>
        <location evidence="1">Membrane</location>
        <topology evidence="1">Multi-pass membrane protein</topology>
    </subcellularLocation>
</comment>
<evidence type="ECO:0000256" key="2">
    <source>
        <dbReference type="ARBA" id="ARBA00022692"/>
    </source>
</evidence>
<proteinExistence type="predicted"/>
<dbReference type="KEGG" id="dci:103512396"/>
<gene>
    <name evidence="11" type="primary">LOC103512396</name>
</gene>
<dbReference type="SUPFAM" id="SSF81321">
    <property type="entry name" value="Family A G protein-coupled receptor-like"/>
    <property type="match status" value="1"/>
</dbReference>
<dbReference type="STRING" id="121845.A0A1S3D6C8"/>
<dbReference type="PROSITE" id="PS50958">
    <property type="entry name" value="SMB_2"/>
    <property type="match status" value="1"/>
</dbReference>
<feature type="transmembrane region" description="Helical" evidence="6">
    <location>
        <begin position="659"/>
        <end position="680"/>
    </location>
</feature>
<dbReference type="GO" id="GO:0004930">
    <property type="term" value="F:G protein-coupled receptor activity"/>
    <property type="evidence" value="ECO:0007669"/>
    <property type="project" value="InterPro"/>
</dbReference>
<keyword evidence="4 6" id="KW-0472">Membrane</keyword>
<dbReference type="AlphaFoldDB" id="A0A1S3D6C8"/>
<evidence type="ECO:0000256" key="5">
    <source>
        <dbReference type="ARBA" id="ARBA00023157"/>
    </source>
</evidence>
<evidence type="ECO:0000259" key="8">
    <source>
        <dbReference type="PROSITE" id="PS50261"/>
    </source>
</evidence>
<name>A0A1S3D6C8_DIACI</name>
<keyword evidence="10" id="KW-1185">Reference proteome</keyword>
<evidence type="ECO:0000256" key="7">
    <source>
        <dbReference type="SAM" id="SignalP"/>
    </source>
</evidence>
<dbReference type="PaxDb" id="121845-A0A1S3D6C8"/>
<dbReference type="InterPro" id="IPR001212">
    <property type="entry name" value="Somatomedin_B_dom"/>
</dbReference>
<evidence type="ECO:0000256" key="3">
    <source>
        <dbReference type="ARBA" id="ARBA00022989"/>
    </source>
</evidence>
<dbReference type="PROSITE" id="PS50261">
    <property type="entry name" value="G_PROTEIN_RECEP_F2_4"/>
    <property type="match status" value="1"/>
</dbReference>
<dbReference type="GO" id="GO:0016020">
    <property type="term" value="C:membrane"/>
    <property type="evidence" value="ECO:0007669"/>
    <property type="project" value="UniProtKB-SubCell"/>
</dbReference>
<feature type="transmembrane region" description="Helical" evidence="6">
    <location>
        <begin position="516"/>
        <end position="541"/>
    </location>
</feature>
<feature type="transmembrane region" description="Helical" evidence="6">
    <location>
        <begin position="562"/>
        <end position="591"/>
    </location>
</feature>
<evidence type="ECO:0000313" key="11">
    <source>
        <dbReference type="RefSeq" id="XP_008475379.3"/>
    </source>
</evidence>
<accession>A0A1S3D6C8</accession>
<dbReference type="InterPro" id="IPR053231">
    <property type="entry name" value="GPCR_LN-TM7"/>
</dbReference>
<dbReference type="GO" id="GO:0007166">
    <property type="term" value="P:cell surface receptor signaling pathway"/>
    <property type="evidence" value="ECO:0007669"/>
    <property type="project" value="InterPro"/>
</dbReference>
<reference evidence="11" key="1">
    <citation type="submission" date="2025-08" db="UniProtKB">
        <authorList>
            <consortium name="RefSeq"/>
        </authorList>
    </citation>
    <scope>IDENTIFICATION</scope>
</reference>
<dbReference type="Gene3D" id="1.20.1070.10">
    <property type="entry name" value="Rhodopsin 7-helix transmembrane proteins"/>
    <property type="match status" value="1"/>
</dbReference>
<feature type="domain" description="SMB" evidence="9">
    <location>
        <begin position="45"/>
        <end position="93"/>
    </location>
</feature>
<evidence type="ECO:0000259" key="9">
    <source>
        <dbReference type="PROSITE" id="PS50958"/>
    </source>
</evidence>
<feature type="transmembrane region" description="Helical" evidence="6">
    <location>
        <begin position="489"/>
        <end position="510"/>
    </location>
</feature>
<evidence type="ECO:0000313" key="10">
    <source>
        <dbReference type="Proteomes" id="UP000079169"/>
    </source>
</evidence>
<dbReference type="RefSeq" id="XP_008475379.3">
    <property type="nucleotide sequence ID" value="XM_008477157.3"/>
</dbReference>
<feature type="transmembrane region" description="Helical" evidence="6">
    <location>
        <begin position="611"/>
        <end position="639"/>
    </location>
</feature>
<dbReference type="PANTHER" id="PTHR45902">
    <property type="entry name" value="LATROPHILIN RECEPTOR-LIKE PROTEIN A"/>
    <property type="match status" value="1"/>
</dbReference>
<evidence type="ECO:0000256" key="1">
    <source>
        <dbReference type="ARBA" id="ARBA00004141"/>
    </source>
</evidence>
<keyword evidence="7" id="KW-0732">Signal</keyword>
<dbReference type="Pfam" id="PF00002">
    <property type="entry name" value="7tm_2"/>
    <property type="match status" value="1"/>
</dbReference>
<dbReference type="PANTHER" id="PTHR45902:SF5">
    <property type="entry name" value="G-PROTEIN COUPLED RECEPTORS FAMILY 2 PROFILE 2 DOMAIN-CONTAINING PROTEIN"/>
    <property type="match status" value="1"/>
</dbReference>
<dbReference type="InterPro" id="IPR017981">
    <property type="entry name" value="GPCR_2-like_7TM"/>
</dbReference>
<dbReference type="Proteomes" id="UP000079169">
    <property type="component" value="Unplaced"/>
</dbReference>
<keyword evidence="3 6" id="KW-1133">Transmembrane helix</keyword>
<keyword evidence="5" id="KW-1015">Disulfide bond</keyword>